<keyword evidence="4" id="KW-1185">Reference proteome</keyword>
<evidence type="ECO:0000259" key="1">
    <source>
        <dbReference type="Pfam" id="PF12904"/>
    </source>
</evidence>
<accession>A0A7S7SMH8</accession>
<keyword evidence="3" id="KW-0378">Hydrolase</keyword>
<evidence type="ECO:0000259" key="2">
    <source>
        <dbReference type="Pfam" id="PF13204"/>
    </source>
</evidence>
<organism evidence="3 4">
    <name type="scientific">Paludibaculum fermentans</name>
    <dbReference type="NCBI Taxonomy" id="1473598"/>
    <lineage>
        <taxon>Bacteria</taxon>
        <taxon>Pseudomonadati</taxon>
        <taxon>Acidobacteriota</taxon>
        <taxon>Terriglobia</taxon>
        <taxon>Bryobacterales</taxon>
        <taxon>Bryobacteraceae</taxon>
        <taxon>Paludibaculum</taxon>
    </lineage>
</organism>
<dbReference type="Gene3D" id="3.20.20.80">
    <property type="entry name" value="Glycosidases"/>
    <property type="match status" value="1"/>
</dbReference>
<dbReference type="RefSeq" id="WP_194452951.1">
    <property type="nucleotide sequence ID" value="NZ_CP063849.1"/>
</dbReference>
<evidence type="ECO:0000313" key="4">
    <source>
        <dbReference type="Proteomes" id="UP000593892"/>
    </source>
</evidence>
<dbReference type="PANTHER" id="PTHR37836">
    <property type="entry name" value="LMO1036 PROTEIN"/>
    <property type="match status" value="1"/>
</dbReference>
<dbReference type="Pfam" id="PF13204">
    <property type="entry name" value="Apiosidase"/>
    <property type="match status" value="1"/>
</dbReference>
<reference evidence="3 4" key="1">
    <citation type="submission" date="2020-10" db="EMBL/GenBank/DDBJ databases">
        <title>Complete genome sequence of Paludibaculum fermentans P105T, a facultatively anaerobic acidobacterium capable of dissimilatory Fe(III) reduction.</title>
        <authorList>
            <person name="Dedysh S.N."/>
            <person name="Beletsky A.V."/>
            <person name="Kulichevskaya I.S."/>
            <person name="Mardanov A.V."/>
            <person name="Ravin N.V."/>
        </authorList>
    </citation>
    <scope>NUCLEOTIDE SEQUENCE [LARGE SCALE GENOMIC DNA]</scope>
    <source>
        <strain evidence="3 4">P105</strain>
    </source>
</reference>
<sequence>MRFTAILIVLSLTAMSAPPKGLPRLKVSENKRFLVTEDGQPFFYLADTAWELFHRLDRQQATHYLDVRAAQKYTAIQAVALAEENGITEPNAYGKLPLIDADPLKPAVTPGNKPGDLKQYDYWDHVDYIVDQANARGLYVAMLPTWGSWTRDGGARDHAYITPQNAQGYGEFLGKRYGKKGIIWVLGGDRNPAGVESTWRALAKGIAIGVSGKEDYDAVLMTFHPRGGQTSSTDFHNDIWLDFNMQQDGHGIPGVAKSWEKVAADYNRTPVKPVLDGEPLYEDHPLAFRAKDFGYSLDAHVRQYAYWDTFSGACGHTYGNHAIWQFFQPGRKRVNGPLMYWEQAVLRPGGAQMQYVRGLLESRPYLSRVPDPSLVVDALEGADHIAATRGDGYALFYSAQGRKIKVRMGKISGTTLKAWWYNPRNGSAEDAGTAQNSGEVEFTPPSEGFSSDWVLVLDDASKGFAAPGTATARR</sequence>
<dbReference type="Pfam" id="PF12904">
    <property type="entry name" value="Collagen_bind_2"/>
    <property type="match status" value="1"/>
</dbReference>
<dbReference type="KEGG" id="pfer:IRI77_15515"/>
<protein>
    <submittedName>
        <fullName evidence="3">Glycoside hydrolase family 140 protein</fullName>
    </submittedName>
</protein>
<dbReference type="EMBL" id="CP063849">
    <property type="protein sequence ID" value="QOY91297.1"/>
    <property type="molecule type" value="Genomic_DNA"/>
</dbReference>
<dbReference type="InterPro" id="IPR025277">
    <property type="entry name" value="Apiosidase-like_cat_dom"/>
</dbReference>
<dbReference type="PANTHER" id="PTHR37836:SF3">
    <property type="entry name" value="ENDOGLUCANASE"/>
    <property type="match status" value="1"/>
</dbReference>
<feature type="domain" description="Putative collagen-binding" evidence="1">
    <location>
        <begin position="369"/>
        <end position="458"/>
    </location>
</feature>
<dbReference type="Proteomes" id="UP000593892">
    <property type="component" value="Chromosome"/>
</dbReference>
<feature type="domain" description="Apiosidase-like catalytic" evidence="2">
    <location>
        <begin position="28"/>
        <end position="366"/>
    </location>
</feature>
<proteinExistence type="predicted"/>
<dbReference type="InterPro" id="IPR024749">
    <property type="entry name" value="Collagen-bd_put"/>
</dbReference>
<gene>
    <name evidence="3" type="ORF">IRI77_15515</name>
</gene>
<name>A0A7S7SMH8_PALFE</name>
<dbReference type="AlphaFoldDB" id="A0A7S7SMH8"/>
<dbReference type="GO" id="GO:0016787">
    <property type="term" value="F:hydrolase activity"/>
    <property type="evidence" value="ECO:0007669"/>
    <property type="project" value="UniProtKB-KW"/>
</dbReference>
<evidence type="ECO:0000313" key="3">
    <source>
        <dbReference type="EMBL" id="QOY91297.1"/>
    </source>
</evidence>